<reference evidence="5" key="1">
    <citation type="submission" date="2021-12" db="EMBL/GenBank/DDBJ databases">
        <authorList>
            <person name="King R."/>
        </authorList>
    </citation>
    <scope>NUCLEOTIDE SEQUENCE</scope>
</reference>
<dbReference type="InterPro" id="IPR036920">
    <property type="entry name" value="Ribosomal_uL16_sf"/>
</dbReference>
<dbReference type="GO" id="GO:0003735">
    <property type="term" value="F:structural constituent of ribosome"/>
    <property type="evidence" value="ECO:0007669"/>
    <property type="project" value="InterPro"/>
</dbReference>
<proteinExistence type="inferred from homology"/>
<evidence type="ECO:0000313" key="5">
    <source>
        <dbReference type="EMBL" id="CAH0395330.1"/>
    </source>
</evidence>
<gene>
    <name evidence="5" type="ORF">BEMITA_LOCUS13524</name>
</gene>
<accession>A0A9P0F786</accession>
<dbReference type="PANTHER" id="PTHR12220">
    <property type="entry name" value="50S/60S RIBOSOMAL PROTEIN L16"/>
    <property type="match status" value="1"/>
</dbReference>
<keyword evidence="2" id="KW-0689">Ribosomal protein</keyword>
<evidence type="ECO:0000256" key="2">
    <source>
        <dbReference type="ARBA" id="ARBA00022980"/>
    </source>
</evidence>
<evidence type="ECO:0000313" key="6">
    <source>
        <dbReference type="Proteomes" id="UP001152759"/>
    </source>
</evidence>
<dbReference type="PANTHER" id="PTHR12220:SF13">
    <property type="entry name" value="LARGE RIBOSOMAL SUBUNIT PROTEIN UL16M"/>
    <property type="match status" value="1"/>
</dbReference>
<name>A0A9P0F786_BEMTA</name>
<evidence type="ECO:0000256" key="4">
    <source>
        <dbReference type="ARBA" id="ARBA00035302"/>
    </source>
</evidence>
<dbReference type="InterPro" id="IPR000114">
    <property type="entry name" value="Ribosomal_uL16_bact-type"/>
</dbReference>
<comment type="similarity">
    <text evidence="1">Belongs to the universal ribosomal protein uL16 family.</text>
</comment>
<keyword evidence="3" id="KW-0687">Ribonucleoprotein</keyword>
<evidence type="ECO:0000256" key="3">
    <source>
        <dbReference type="ARBA" id="ARBA00023274"/>
    </source>
</evidence>
<dbReference type="GO" id="GO:0032543">
    <property type="term" value="P:mitochondrial translation"/>
    <property type="evidence" value="ECO:0007669"/>
    <property type="project" value="TreeGrafter"/>
</dbReference>
<organism evidence="5 6">
    <name type="scientific">Bemisia tabaci</name>
    <name type="common">Sweetpotato whitefly</name>
    <name type="synonym">Aleurodes tabaci</name>
    <dbReference type="NCBI Taxonomy" id="7038"/>
    <lineage>
        <taxon>Eukaryota</taxon>
        <taxon>Metazoa</taxon>
        <taxon>Ecdysozoa</taxon>
        <taxon>Arthropoda</taxon>
        <taxon>Hexapoda</taxon>
        <taxon>Insecta</taxon>
        <taxon>Pterygota</taxon>
        <taxon>Neoptera</taxon>
        <taxon>Paraneoptera</taxon>
        <taxon>Hemiptera</taxon>
        <taxon>Sternorrhyncha</taxon>
        <taxon>Aleyrodoidea</taxon>
        <taxon>Aleyrodidae</taxon>
        <taxon>Aleyrodinae</taxon>
        <taxon>Bemisia</taxon>
    </lineage>
</organism>
<protein>
    <recommendedName>
        <fullName evidence="4">Large ribosomal subunit protein uL16m</fullName>
    </recommendedName>
</protein>
<dbReference type="Proteomes" id="UP001152759">
    <property type="component" value="Chromosome 9"/>
</dbReference>
<dbReference type="EMBL" id="OU963870">
    <property type="protein sequence ID" value="CAH0395330.1"/>
    <property type="molecule type" value="Genomic_DNA"/>
</dbReference>
<dbReference type="InterPro" id="IPR047873">
    <property type="entry name" value="Ribosomal_uL16"/>
</dbReference>
<dbReference type="GO" id="GO:0005762">
    <property type="term" value="C:mitochondrial large ribosomal subunit"/>
    <property type="evidence" value="ECO:0007669"/>
    <property type="project" value="TreeGrafter"/>
</dbReference>
<dbReference type="Pfam" id="PF00252">
    <property type="entry name" value="Ribosomal_L16"/>
    <property type="match status" value="1"/>
</dbReference>
<dbReference type="SUPFAM" id="SSF54686">
    <property type="entry name" value="Ribosomal protein L16p/L10e"/>
    <property type="match status" value="1"/>
</dbReference>
<dbReference type="AlphaFoldDB" id="A0A9P0F786"/>
<dbReference type="KEGG" id="btab:109032970"/>
<sequence length="253" mass="29562">MSPLATINASMMALRLTVKKWTPIVLSNAALHDEEIPRSFTEGLTEYEDIELPARKRLNVTKRVPDIPPNIKFPKMAKKIGLMQGREDVHNTLLHKQFGIIALRGGRLKVKHFEQIRNTTFRHLDKEKQFAIYRVEMPWQPLFRKGIGHKMGGGKGGIAEYCTPVRPDQVIIEVGGLCSYFEVETWLTHLANRMPFKSMAVSQEIMERRAENYAHIEKLNDNKWNLEYIFKNQMGSSKRWIRRQDFFHFGKYY</sequence>
<evidence type="ECO:0000256" key="1">
    <source>
        <dbReference type="ARBA" id="ARBA00008931"/>
    </source>
</evidence>
<keyword evidence="6" id="KW-1185">Reference proteome</keyword>
<dbReference type="Gene3D" id="3.90.1170.10">
    <property type="entry name" value="Ribosomal protein L10e/L16"/>
    <property type="match status" value="1"/>
</dbReference>
<dbReference type="GO" id="GO:0019843">
    <property type="term" value="F:rRNA binding"/>
    <property type="evidence" value="ECO:0007669"/>
    <property type="project" value="InterPro"/>
</dbReference>